<feature type="region of interest" description="Disordered" evidence="1">
    <location>
        <begin position="352"/>
        <end position="392"/>
    </location>
</feature>
<feature type="compositionally biased region" description="Basic and acidic residues" evidence="1">
    <location>
        <begin position="126"/>
        <end position="152"/>
    </location>
</feature>
<feature type="region of interest" description="Disordered" evidence="1">
    <location>
        <begin position="126"/>
        <end position="200"/>
    </location>
</feature>
<evidence type="ECO:0000256" key="1">
    <source>
        <dbReference type="SAM" id="MobiDB-lite"/>
    </source>
</evidence>
<protein>
    <submittedName>
        <fullName evidence="2">Uncharacterized protein</fullName>
    </submittedName>
</protein>
<feature type="compositionally biased region" description="Basic and acidic residues" evidence="1">
    <location>
        <begin position="87"/>
        <end position="101"/>
    </location>
</feature>
<organism evidence="2 3">
    <name type="scientific">Cymbomonas tetramitiformis</name>
    <dbReference type="NCBI Taxonomy" id="36881"/>
    <lineage>
        <taxon>Eukaryota</taxon>
        <taxon>Viridiplantae</taxon>
        <taxon>Chlorophyta</taxon>
        <taxon>Pyramimonadophyceae</taxon>
        <taxon>Pyramimonadales</taxon>
        <taxon>Pyramimonadaceae</taxon>
        <taxon>Cymbomonas</taxon>
    </lineage>
</organism>
<proteinExistence type="predicted"/>
<feature type="region of interest" description="Disordered" evidence="1">
    <location>
        <begin position="653"/>
        <end position="878"/>
    </location>
</feature>
<dbReference type="EMBL" id="LGRX02031617">
    <property type="protein sequence ID" value="KAK3244642.1"/>
    <property type="molecule type" value="Genomic_DNA"/>
</dbReference>
<feature type="region of interest" description="Disordered" evidence="1">
    <location>
        <begin position="570"/>
        <end position="639"/>
    </location>
</feature>
<comment type="caution">
    <text evidence="2">The sequence shown here is derived from an EMBL/GenBank/DDBJ whole genome shotgun (WGS) entry which is preliminary data.</text>
</comment>
<evidence type="ECO:0000313" key="2">
    <source>
        <dbReference type="EMBL" id="KAK3244642.1"/>
    </source>
</evidence>
<accession>A0AAE0EYA0</accession>
<sequence>MAKNAASSIRLRPAKSTSVGLARVQLLVSGPQEPPAEAAKPKPAKTSSNIAQRKSRARQVKHQAGAPDSPGSDWESDCESPGTPKDAVAKEARSLTRRQTKVEIAKLGRFTDETVKENEAATEVLEAVKESEPAAEEVKAEVVSEKQERNDVEAAASRRKSRAERQREEIGLARAQQHEGSAAAAPQPLGSVEAGSDLLTAPCTPTSAIVAVPFGEPLQNLDLPSPPYWSMAETPDERRHAVLRDAEARWQEAQKALPQPVAQERTFKVESLDSEAAGARASAETPPVGALEDGAAAAQYSAQAATVVEAAAGVRDQYGQRVVSGRRLTRDALPELPEVDEVELLSAPVLEVKPGTGPKMKPGSDVERERRLGPEVERQVELEVDSEPEDPKAAWWAQQLQTKAMLELEEAKEKQHSLETQKQLRRMQKEMAEGVKVMTLKQKLGEQDKQRQLNRKAAHAERARVLQERNLVRETRERPRASLVNLREFYGQEITMEETGALGSAVTARNPGATTPAVSEGGDKLDAELHQRLQNLEQQAMQRGLGTWDEWRAAAPTILEGVSKENLEDIGLDGDALPNGQGSATVEEGEPKPEYSSAATLTREDVSAQSFVGAPSVLYSERDPNLDASDSYIANDPSQTDFRMSEELYEGALSSGLDGAQPRVPRLSASVETPRKRPFSSKPSRPLESHIQALVRGSNDRSSALDAGAKRGDHPPQRPGSAADRLAGSSRAGGPSPSLSLGAASSRRPGTARDDRSTPQPRAVFPNAGRAPGTSGYQDPHGRPATAGVRALPPRPGSVGLHHSKPADTGAPLSDPSLVIEQPHAASRTPHPRPSTAGHYYSHQAHGSAEPSSSSSPVTTALDHHPQQAPGPASHRPVSSFDLSVLQQGVEEHIAYPPDLRWVQTDTTIPLIQSALSILAAL</sequence>
<evidence type="ECO:0000313" key="3">
    <source>
        <dbReference type="Proteomes" id="UP001190700"/>
    </source>
</evidence>
<dbReference type="Proteomes" id="UP001190700">
    <property type="component" value="Unassembled WGS sequence"/>
</dbReference>
<feature type="compositionally biased region" description="Low complexity" evidence="1">
    <location>
        <begin position="725"/>
        <end position="749"/>
    </location>
</feature>
<reference evidence="2 3" key="1">
    <citation type="journal article" date="2015" name="Genome Biol. Evol.">
        <title>Comparative Genomics of a Bacterivorous Green Alga Reveals Evolutionary Causalities and Consequences of Phago-Mixotrophic Mode of Nutrition.</title>
        <authorList>
            <person name="Burns J.A."/>
            <person name="Paasch A."/>
            <person name="Narechania A."/>
            <person name="Kim E."/>
        </authorList>
    </citation>
    <scope>NUCLEOTIDE SEQUENCE [LARGE SCALE GENOMIC DNA]</scope>
    <source>
        <strain evidence="2 3">PLY_AMNH</strain>
    </source>
</reference>
<keyword evidence="3" id="KW-1185">Reference proteome</keyword>
<name>A0AAE0EYA0_9CHLO</name>
<gene>
    <name evidence="2" type="ORF">CYMTET_45756</name>
</gene>
<feature type="region of interest" description="Disordered" evidence="1">
    <location>
        <begin position="25"/>
        <end position="101"/>
    </location>
</feature>
<feature type="compositionally biased region" description="Basic and acidic residues" evidence="1">
    <location>
        <begin position="362"/>
        <end position="381"/>
    </location>
</feature>
<dbReference type="AlphaFoldDB" id="A0AAE0EYA0"/>